<gene>
    <name evidence="1" type="ORF">OG327_10145</name>
</gene>
<protein>
    <submittedName>
        <fullName evidence="1">Uncharacterized protein</fullName>
    </submittedName>
</protein>
<dbReference type="AlphaFoldDB" id="A0AAU2JNX1"/>
<evidence type="ECO:0000313" key="1">
    <source>
        <dbReference type="EMBL" id="WTU73672.1"/>
    </source>
</evidence>
<proteinExistence type="predicted"/>
<sequence>MNSQLKIRMRGTFPKGQLSAFRDQVGLDPRGRLDDEWDEEFGRRELRPKENGLVELSLWRYADDDWMISLLYERDPLPAEEAAELRRTILDAAARAGLTVSA</sequence>
<organism evidence="1">
    <name type="scientific">Streptomyces sp. NBC_00049</name>
    <dbReference type="NCBI Taxonomy" id="2903617"/>
    <lineage>
        <taxon>Bacteria</taxon>
        <taxon>Bacillati</taxon>
        <taxon>Actinomycetota</taxon>
        <taxon>Actinomycetes</taxon>
        <taxon>Kitasatosporales</taxon>
        <taxon>Streptomycetaceae</taxon>
        <taxon>Streptomyces</taxon>
    </lineage>
</organism>
<name>A0AAU2JNX1_9ACTN</name>
<accession>A0AAU2JNX1</accession>
<reference evidence="1" key="1">
    <citation type="submission" date="2022-10" db="EMBL/GenBank/DDBJ databases">
        <title>The complete genomes of actinobacterial strains from the NBC collection.</title>
        <authorList>
            <person name="Joergensen T.S."/>
            <person name="Alvarez Arevalo M."/>
            <person name="Sterndorff E.B."/>
            <person name="Faurdal D."/>
            <person name="Vuksanovic O."/>
            <person name="Mourched A.-S."/>
            <person name="Charusanti P."/>
            <person name="Shaw S."/>
            <person name="Blin K."/>
            <person name="Weber T."/>
        </authorList>
    </citation>
    <scope>NUCLEOTIDE SEQUENCE</scope>
    <source>
        <strain evidence="1">NBC_00049</strain>
    </source>
</reference>
<dbReference type="EMBL" id="CP108264">
    <property type="protein sequence ID" value="WTU73672.1"/>
    <property type="molecule type" value="Genomic_DNA"/>
</dbReference>